<evidence type="ECO:0000259" key="1">
    <source>
        <dbReference type="Pfam" id="PF07969"/>
    </source>
</evidence>
<reference evidence="2 3" key="1">
    <citation type="submission" date="2019-01" db="EMBL/GenBank/DDBJ databases">
        <title>Leucobacter muris sp. nov. isolated from the nose of a laboratory mouse.</title>
        <authorList>
            <person name="Benga L."/>
            <person name="Sproeer C."/>
            <person name="Schumann P."/>
            <person name="Verbarg S."/>
            <person name="Bunk B."/>
            <person name="Engelhardt E."/>
            <person name="Benten P.M."/>
            <person name="Sager M."/>
        </authorList>
    </citation>
    <scope>NUCLEOTIDE SEQUENCE [LARGE SCALE GENOMIC DNA]</scope>
    <source>
        <strain evidence="2 3">DSM 101948</strain>
    </source>
</reference>
<evidence type="ECO:0000313" key="2">
    <source>
        <dbReference type="EMBL" id="QAB18208.1"/>
    </source>
</evidence>
<dbReference type="InterPro" id="IPR011059">
    <property type="entry name" value="Metal-dep_hydrolase_composite"/>
</dbReference>
<dbReference type="PANTHER" id="PTHR22642">
    <property type="entry name" value="IMIDAZOLONEPROPIONASE"/>
    <property type="match status" value="1"/>
</dbReference>
<sequence length="553" mass="58075">MSAPADLCIVSGRVFDGRVRTVHTAVAVRKDRILAVGNDASVLAHRGPDTRVVDARGGAILPGFVDAHAHAVFAGVERLSLDLTPATTVEQTLDLIARAAARLDEAATPDAWLVGGGWSHELLPHPTRQMLDAIAPDRPVALSDAGHHTLWANTRALEIAGIDRDTPQPANGHVYHDEQGEPTGYLNEGGVELLAPSIPAATVAEMTAGLLEAQACLWSLGVTGWHEAILGEFNGKADCTPAYLAATADGTLRSRVSGALWIPPGTTAADVPALVERFERLRAENEAAGLPSATCKAMVDGVPQGETAALLDPYCSHPHSGELHIDAETMRELAIRLDARGFALHLHVMGDRGTRVALDAIEAARRANGPGPRHHLAHLSMIDPDDSRRFGALGVTANIQGLWATTDPSMIAVVGEARSARSYPFRELIESGADIAMGSDWPVSLADPWQAIHVAVNRAHPFGPGAGLPPLDPSQALTLAEALAAYTSGSASLVLGSAGRVRVGERADLVVSTEDPFEIPSDQLFRVAAAITVVGGDVVHERIAPAPHPQATV</sequence>
<dbReference type="RefSeq" id="WP_128387129.1">
    <property type="nucleotide sequence ID" value="NZ_CP035037.1"/>
</dbReference>
<evidence type="ECO:0000313" key="3">
    <source>
        <dbReference type="Proteomes" id="UP000285768"/>
    </source>
</evidence>
<dbReference type="Proteomes" id="UP000285768">
    <property type="component" value="Chromosome"/>
</dbReference>
<keyword evidence="3" id="KW-1185">Reference proteome</keyword>
<dbReference type="InterPro" id="IPR013108">
    <property type="entry name" value="Amidohydro_3"/>
</dbReference>
<dbReference type="InterPro" id="IPR032466">
    <property type="entry name" value="Metal_Hydrolase"/>
</dbReference>
<dbReference type="Pfam" id="PF07969">
    <property type="entry name" value="Amidohydro_3"/>
    <property type="match status" value="1"/>
</dbReference>
<organism evidence="2 3">
    <name type="scientific">Leucobacter muris</name>
    <dbReference type="NCBI Taxonomy" id="1935379"/>
    <lineage>
        <taxon>Bacteria</taxon>
        <taxon>Bacillati</taxon>
        <taxon>Actinomycetota</taxon>
        <taxon>Actinomycetes</taxon>
        <taxon>Micrococcales</taxon>
        <taxon>Microbacteriaceae</taxon>
        <taxon>Leucobacter</taxon>
    </lineage>
</organism>
<feature type="domain" description="Amidohydrolase 3" evidence="1">
    <location>
        <begin position="51"/>
        <end position="540"/>
    </location>
</feature>
<dbReference type="CDD" id="cd01300">
    <property type="entry name" value="YtcJ_like"/>
    <property type="match status" value="1"/>
</dbReference>
<dbReference type="InterPro" id="IPR033932">
    <property type="entry name" value="YtcJ-like"/>
</dbReference>
<dbReference type="EMBL" id="CP035037">
    <property type="protein sequence ID" value="QAB18208.1"/>
    <property type="molecule type" value="Genomic_DNA"/>
</dbReference>
<gene>
    <name evidence="2" type="ORF">Leucomu_09995</name>
</gene>
<dbReference type="Gene3D" id="3.10.310.70">
    <property type="match status" value="1"/>
</dbReference>
<dbReference type="Gene3D" id="2.30.40.10">
    <property type="entry name" value="Urease, subunit C, domain 1"/>
    <property type="match status" value="1"/>
</dbReference>
<name>A0ABX5QGV8_9MICO</name>
<dbReference type="Gene3D" id="3.20.20.140">
    <property type="entry name" value="Metal-dependent hydrolases"/>
    <property type="match status" value="1"/>
</dbReference>
<dbReference type="PANTHER" id="PTHR22642:SF2">
    <property type="entry name" value="PROTEIN LONG AFTER FAR-RED 3"/>
    <property type="match status" value="1"/>
</dbReference>
<proteinExistence type="predicted"/>
<dbReference type="SUPFAM" id="SSF51556">
    <property type="entry name" value="Metallo-dependent hydrolases"/>
    <property type="match status" value="1"/>
</dbReference>
<accession>A0ABX5QGV8</accession>
<protein>
    <submittedName>
        <fullName evidence="2">Amidohydrolase</fullName>
    </submittedName>
</protein>
<dbReference type="SUPFAM" id="SSF51338">
    <property type="entry name" value="Composite domain of metallo-dependent hydrolases"/>
    <property type="match status" value="1"/>
</dbReference>